<keyword evidence="2" id="KW-0645">Protease</keyword>
<protein>
    <submittedName>
        <fullName evidence="6">Tripeptidyl-peptidase 2</fullName>
    </submittedName>
</protein>
<dbReference type="GO" id="GO:0004252">
    <property type="term" value="F:serine-type endopeptidase activity"/>
    <property type="evidence" value="ECO:0007669"/>
    <property type="project" value="InterPro"/>
</dbReference>
<dbReference type="Gene3D" id="3.40.50.200">
    <property type="entry name" value="Peptidase S8/S53 domain"/>
    <property type="match status" value="1"/>
</dbReference>
<evidence type="ECO:0000256" key="2">
    <source>
        <dbReference type="ARBA" id="ARBA00022670"/>
    </source>
</evidence>
<evidence type="ECO:0000313" key="6">
    <source>
        <dbReference type="EMBL" id="RDX90816.1"/>
    </source>
</evidence>
<evidence type="ECO:0000259" key="5">
    <source>
        <dbReference type="Pfam" id="PF00082"/>
    </source>
</evidence>
<evidence type="ECO:0000256" key="3">
    <source>
        <dbReference type="ARBA" id="ARBA00022825"/>
    </source>
</evidence>
<evidence type="ECO:0000313" key="7">
    <source>
        <dbReference type="Proteomes" id="UP000257109"/>
    </source>
</evidence>
<feature type="domain" description="Peptidase S8/S53" evidence="5">
    <location>
        <begin position="18"/>
        <end position="158"/>
    </location>
</feature>
<keyword evidence="7" id="KW-1185">Reference proteome</keyword>
<dbReference type="STRING" id="157652.A0A371GJV8"/>
<reference evidence="6" key="1">
    <citation type="submission" date="2018-05" db="EMBL/GenBank/DDBJ databases">
        <title>Draft genome of Mucuna pruriens seed.</title>
        <authorList>
            <person name="Nnadi N.E."/>
            <person name="Vos R."/>
            <person name="Hasami M.H."/>
            <person name="Devisetty U.K."/>
            <person name="Aguiy J.C."/>
        </authorList>
    </citation>
    <scope>NUCLEOTIDE SEQUENCE [LARGE SCALE GENOMIC DNA]</scope>
    <source>
        <strain evidence="6">JCA_2017</strain>
    </source>
</reference>
<dbReference type="EMBL" id="QJKJ01005278">
    <property type="protein sequence ID" value="RDX90816.1"/>
    <property type="molecule type" value="Genomic_DNA"/>
</dbReference>
<feature type="non-terminal residue" evidence="6">
    <location>
        <position position="1"/>
    </location>
</feature>
<dbReference type="InterPro" id="IPR022398">
    <property type="entry name" value="Peptidase_S8_His-AS"/>
</dbReference>
<dbReference type="PROSITE" id="PS00137">
    <property type="entry name" value="SUBTILASE_HIS"/>
    <property type="match status" value="1"/>
</dbReference>
<gene>
    <name evidence="6" type="primary">TPP2</name>
    <name evidence="6" type="ORF">CR513_27280</name>
</gene>
<name>A0A371GJV8_MUCPR</name>
<dbReference type="OrthoDB" id="10256524at2759"/>
<dbReference type="InterPro" id="IPR036852">
    <property type="entry name" value="Peptidase_S8/S53_dom_sf"/>
</dbReference>
<evidence type="ECO:0000256" key="1">
    <source>
        <dbReference type="ARBA" id="ARBA00011073"/>
    </source>
</evidence>
<evidence type="ECO:0000256" key="4">
    <source>
        <dbReference type="PROSITE-ProRule" id="PRU01240"/>
    </source>
</evidence>
<comment type="caution">
    <text evidence="4">Lacks conserved residue(s) required for the propagation of feature annotation.</text>
</comment>
<dbReference type="PROSITE" id="PS51892">
    <property type="entry name" value="SUBTILASE"/>
    <property type="match status" value="1"/>
</dbReference>
<dbReference type="GO" id="GO:0008240">
    <property type="term" value="F:tripeptidyl-peptidase activity"/>
    <property type="evidence" value="ECO:0007669"/>
    <property type="project" value="TreeGrafter"/>
</dbReference>
<dbReference type="Pfam" id="PF00082">
    <property type="entry name" value="Peptidase_S8"/>
    <property type="match status" value="1"/>
</dbReference>
<proteinExistence type="inferred from homology"/>
<comment type="similarity">
    <text evidence="1 4">Belongs to the peptidase S8 family.</text>
</comment>
<dbReference type="SUPFAM" id="SSF52743">
    <property type="entry name" value="Subtilisin-like"/>
    <property type="match status" value="1"/>
</dbReference>
<dbReference type="Proteomes" id="UP000257109">
    <property type="component" value="Unassembled WGS sequence"/>
</dbReference>
<sequence>DIEEVWYLQQIRCLYICCEYNDGNVLSMVTDSSPHGTHVAGIATAFHPEEPLLNGVAPEAQLISCKIGDSRLGSMETGTGLTRTLIAVVEHKCDLINMSYGEPTSLPDYGRFVDLVNEVVSKHHLIFVSSAGNSGSALSIVGAPGGTSSNIIGVGAYVSPAMAAGAHCVVEPPSKGLEYTWYILFLWEFLIR</sequence>
<dbReference type="AlphaFoldDB" id="A0A371GJV8"/>
<dbReference type="InterPro" id="IPR050131">
    <property type="entry name" value="Peptidase_S8_subtilisin-like"/>
</dbReference>
<dbReference type="PANTHER" id="PTHR43806:SF14">
    <property type="entry name" value="TRIPEPTIDYL-PEPTIDASE 2"/>
    <property type="match status" value="1"/>
</dbReference>
<keyword evidence="3" id="KW-0720">Serine protease</keyword>
<dbReference type="PANTHER" id="PTHR43806">
    <property type="entry name" value="PEPTIDASE S8"/>
    <property type="match status" value="1"/>
</dbReference>
<dbReference type="GO" id="GO:0005829">
    <property type="term" value="C:cytosol"/>
    <property type="evidence" value="ECO:0007669"/>
    <property type="project" value="TreeGrafter"/>
</dbReference>
<comment type="caution">
    <text evidence="6">The sequence shown here is derived from an EMBL/GenBank/DDBJ whole genome shotgun (WGS) entry which is preliminary data.</text>
</comment>
<accession>A0A371GJV8</accession>
<dbReference type="GO" id="GO:0006508">
    <property type="term" value="P:proteolysis"/>
    <property type="evidence" value="ECO:0007669"/>
    <property type="project" value="UniProtKB-KW"/>
</dbReference>
<keyword evidence="3" id="KW-0378">Hydrolase</keyword>
<organism evidence="6 7">
    <name type="scientific">Mucuna pruriens</name>
    <name type="common">Velvet bean</name>
    <name type="synonym">Dolichos pruriens</name>
    <dbReference type="NCBI Taxonomy" id="157652"/>
    <lineage>
        <taxon>Eukaryota</taxon>
        <taxon>Viridiplantae</taxon>
        <taxon>Streptophyta</taxon>
        <taxon>Embryophyta</taxon>
        <taxon>Tracheophyta</taxon>
        <taxon>Spermatophyta</taxon>
        <taxon>Magnoliopsida</taxon>
        <taxon>eudicotyledons</taxon>
        <taxon>Gunneridae</taxon>
        <taxon>Pentapetalae</taxon>
        <taxon>rosids</taxon>
        <taxon>fabids</taxon>
        <taxon>Fabales</taxon>
        <taxon>Fabaceae</taxon>
        <taxon>Papilionoideae</taxon>
        <taxon>50 kb inversion clade</taxon>
        <taxon>NPAAA clade</taxon>
        <taxon>indigoferoid/millettioid clade</taxon>
        <taxon>Phaseoleae</taxon>
        <taxon>Mucuna</taxon>
    </lineage>
</organism>
<dbReference type="InterPro" id="IPR000209">
    <property type="entry name" value="Peptidase_S8/S53_dom"/>
</dbReference>